<comment type="caution">
    <text evidence="1">The sequence shown here is derived from an EMBL/GenBank/DDBJ whole genome shotgun (WGS) entry which is preliminary data.</text>
</comment>
<proteinExistence type="predicted"/>
<protein>
    <recommendedName>
        <fullName evidence="3">4-vinyl reductase 4VR domain-containing protein</fullName>
    </recommendedName>
</protein>
<sequence>MEMTANWHCQDRLGEWLLESLAETLGEEQMKALVARFDGGDESSKAGMKEVLAALKDWFGQPGSQGMSVQAGRNAFNLLLQKQGEELGWFSQRFRLLPKSRRIHEGLSALVNFLVELCGTSIRLEEDEHGWRCTTQGCAWGGMDGGNLDLCYFQQGLLQEFMLWASGGRLHLVNVAASAAQGEPACVIRIARQPLEA</sequence>
<dbReference type="AlphaFoldDB" id="A0A0N8GNS8"/>
<organism evidence="1 2">
    <name type="scientific">Ornatilinea apprima</name>
    <dbReference type="NCBI Taxonomy" id="1134406"/>
    <lineage>
        <taxon>Bacteria</taxon>
        <taxon>Bacillati</taxon>
        <taxon>Chloroflexota</taxon>
        <taxon>Anaerolineae</taxon>
        <taxon>Anaerolineales</taxon>
        <taxon>Anaerolineaceae</taxon>
        <taxon>Ornatilinea</taxon>
    </lineage>
</organism>
<evidence type="ECO:0000313" key="1">
    <source>
        <dbReference type="EMBL" id="KPL78938.1"/>
    </source>
</evidence>
<evidence type="ECO:0008006" key="3">
    <source>
        <dbReference type="Google" id="ProtNLM"/>
    </source>
</evidence>
<dbReference type="Proteomes" id="UP000050417">
    <property type="component" value="Unassembled WGS sequence"/>
</dbReference>
<gene>
    <name evidence="1" type="ORF">ADN00_03295</name>
</gene>
<dbReference type="EMBL" id="LGCL01000015">
    <property type="protein sequence ID" value="KPL78938.1"/>
    <property type="molecule type" value="Genomic_DNA"/>
</dbReference>
<accession>A0A0N8GNS8</accession>
<keyword evidence="2" id="KW-1185">Reference proteome</keyword>
<reference evidence="1 2" key="1">
    <citation type="submission" date="2015-07" db="EMBL/GenBank/DDBJ databases">
        <title>Genome sequence of Ornatilinea apprima DSM 23815.</title>
        <authorList>
            <person name="Hemp J."/>
            <person name="Ward L.M."/>
            <person name="Pace L.A."/>
            <person name="Fischer W.W."/>
        </authorList>
    </citation>
    <scope>NUCLEOTIDE SEQUENCE [LARGE SCALE GENOMIC DNA]</scope>
    <source>
        <strain evidence="1 2">P3M-1</strain>
    </source>
</reference>
<name>A0A0N8GNS8_9CHLR</name>
<dbReference type="STRING" id="1134406.ADN00_03295"/>
<dbReference type="RefSeq" id="WP_075061537.1">
    <property type="nucleotide sequence ID" value="NZ_LGCL01000015.1"/>
</dbReference>
<evidence type="ECO:0000313" key="2">
    <source>
        <dbReference type="Proteomes" id="UP000050417"/>
    </source>
</evidence>
<dbReference type="OrthoDB" id="166640at2"/>